<evidence type="ECO:0000256" key="4">
    <source>
        <dbReference type="ARBA" id="ARBA00005072"/>
    </source>
</evidence>
<evidence type="ECO:0000256" key="8">
    <source>
        <dbReference type="ARBA" id="ARBA00048212"/>
    </source>
</evidence>
<keyword evidence="7 12" id="KW-0663">Pyridoxal phosphate</keyword>
<dbReference type="EMBL" id="QKZU01000007">
    <property type="protein sequence ID" value="PZX57071.1"/>
    <property type="molecule type" value="Genomic_DNA"/>
</dbReference>
<sequence>MNSFMNEIETIFQKSSTNENWINQDSIKLPNRAMNFGDGLFETMLWNKDNIRFFEKHLFRLHRGMKVLGLEESSINSTELISLLQTIAPGTRKRVRWNVFRSGAGKYTPESAEVLQTLYITEFIVAPSIKSKVDVSFKVRLFPTLWSSFKSLNSLPYVLANNERISRGLDEIILLDYRGFISEAGASNIFWIKDGTICTPSLSCSCIDGVSRRLILEHLDQNSLPYLEGEFELSELENAEQVFVSNCTGFSFLESLGKWELSTEPISFLREIFD</sequence>
<evidence type="ECO:0000313" key="13">
    <source>
        <dbReference type="EMBL" id="PZX57071.1"/>
    </source>
</evidence>
<evidence type="ECO:0000256" key="5">
    <source>
        <dbReference type="ARBA" id="ARBA00009320"/>
    </source>
</evidence>
<comment type="catalytic activity">
    <reaction evidence="8">
        <text>L-valine + 2-oxoglutarate = 3-methyl-2-oxobutanoate + L-glutamate</text>
        <dbReference type="Rhea" id="RHEA:24813"/>
        <dbReference type="ChEBI" id="CHEBI:11851"/>
        <dbReference type="ChEBI" id="CHEBI:16810"/>
        <dbReference type="ChEBI" id="CHEBI:29985"/>
        <dbReference type="ChEBI" id="CHEBI:57762"/>
        <dbReference type="EC" id="2.6.1.42"/>
    </reaction>
</comment>
<evidence type="ECO:0000256" key="1">
    <source>
        <dbReference type="ARBA" id="ARBA00001933"/>
    </source>
</evidence>
<dbReference type="AlphaFoldDB" id="A0A2W7RAM8"/>
<dbReference type="EC" id="2.6.1.42" evidence="6"/>
<evidence type="ECO:0000256" key="10">
    <source>
        <dbReference type="ARBA" id="ARBA00049229"/>
    </source>
</evidence>
<proteinExistence type="inferred from homology"/>
<comment type="cofactor">
    <cofactor evidence="1 12">
        <name>pyridoxal 5'-phosphate</name>
        <dbReference type="ChEBI" id="CHEBI:597326"/>
    </cofactor>
</comment>
<comment type="catalytic activity">
    <reaction evidence="10">
        <text>L-leucine + 2-oxoglutarate = 4-methyl-2-oxopentanoate + L-glutamate</text>
        <dbReference type="Rhea" id="RHEA:18321"/>
        <dbReference type="ChEBI" id="CHEBI:16810"/>
        <dbReference type="ChEBI" id="CHEBI:17865"/>
        <dbReference type="ChEBI" id="CHEBI:29985"/>
        <dbReference type="ChEBI" id="CHEBI:57427"/>
        <dbReference type="EC" id="2.6.1.42"/>
    </reaction>
</comment>
<dbReference type="InterPro" id="IPR018300">
    <property type="entry name" value="Aminotrans_IV_CS"/>
</dbReference>
<keyword evidence="13" id="KW-0456">Lyase</keyword>
<evidence type="ECO:0000256" key="7">
    <source>
        <dbReference type="ARBA" id="ARBA00022898"/>
    </source>
</evidence>
<comment type="caution">
    <text evidence="13">The sequence shown here is derived from an EMBL/GenBank/DDBJ whole genome shotgun (WGS) entry which is preliminary data.</text>
</comment>
<evidence type="ECO:0000256" key="3">
    <source>
        <dbReference type="ARBA" id="ARBA00004931"/>
    </source>
</evidence>
<keyword evidence="13" id="KW-0808">Transferase</keyword>
<dbReference type="SUPFAM" id="SSF56752">
    <property type="entry name" value="D-aminoacid aminotransferase-like PLP-dependent enzymes"/>
    <property type="match status" value="1"/>
</dbReference>
<dbReference type="InterPro" id="IPR036038">
    <property type="entry name" value="Aminotransferase-like"/>
</dbReference>
<comment type="pathway">
    <text evidence="4">Amino-acid biosynthesis; L-leucine biosynthesis; L-leucine from 3-methyl-2-oxobutanoate: step 4/4.</text>
</comment>
<dbReference type="CDD" id="cd00449">
    <property type="entry name" value="PLPDE_IV"/>
    <property type="match status" value="1"/>
</dbReference>
<comment type="pathway">
    <text evidence="2">Amino-acid biosynthesis; L-isoleucine biosynthesis; L-isoleucine from 2-oxobutanoate: step 4/4.</text>
</comment>
<evidence type="ECO:0000313" key="14">
    <source>
        <dbReference type="Proteomes" id="UP000249115"/>
    </source>
</evidence>
<evidence type="ECO:0000256" key="2">
    <source>
        <dbReference type="ARBA" id="ARBA00004824"/>
    </source>
</evidence>
<dbReference type="PANTHER" id="PTHR42743">
    <property type="entry name" value="AMINO-ACID AMINOTRANSFERASE"/>
    <property type="match status" value="1"/>
</dbReference>
<dbReference type="PANTHER" id="PTHR42743:SF11">
    <property type="entry name" value="AMINODEOXYCHORISMATE LYASE"/>
    <property type="match status" value="1"/>
</dbReference>
<keyword evidence="13" id="KW-0032">Aminotransferase</keyword>
<name>A0A2W7RAM8_9BACT</name>
<evidence type="ECO:0000256" key="6">
    <source>
        <dbReference type="ARBA" id="ARBA00013053"/>
    </source>
</evidence>
<accession>A0A2W7RAM8</accession>
<dbReference type="InterPro" id="IPR043131">
    <property type="entry name" value="BCAT-like_N"/>
</dbReference>
<dbReference type="Gene3D" id="3.30.470.10">
    <property type="match status" value="1"/>
</dbReference>
<dbReference type="GO" id="GO:0004084">
    <property type="term" value="F:branched-chain-amino-acid transaminase activity"/>
    <property type="evidence" value="ECO:0007669"/>
    <property type="project" value="UniProtKB-EC"/>
</dbReference>
<evidence type="ECO:0000256" key="12">
    <source>
        <dbReference type="RuleBase" id="RU004516"/>
    </source>
</evidence>
<dbReference type="GO" id="GO:0046394">
    <property type="term" value="P:carboxylic acid biosynthetic process"/>
    <property type="evidence" value="ECO:0007669"/>
    <property type="project" value="UniProtKB-ARBA"/>
</dbReference>
<comment type="catalytic activity">
    <reaction evidence="9">
        <text>L-isoleucine + 2-oxoglutarate = (S)-3-methyl-2-oxopentanoate + L-glutamate</text>
        <dbReference type="Rhea" id="RHEA:24801"/>
        <dbReference type="ChEBI" id="CHEBI:16810"/>
        <dbReference type="ChEBI" id="CHEBI:29985"/>
        <dbReference type="ChEBI" id="CHEBI:35146"/>
        <dbReference type="ChEBI" id="CHEBI:58045"/>
        <dbReference type="EC" id="2.6.1.42"/>
    </reaction>
</comment>
<dbReference type="PROSITE" id="PS00770">
    <property type="entry name" value="AA_TRANSFER_CLASS_4"/>
    <property type="match status" value="1"/>
</dbReference>
<dbReference type="GO" id="GO:0016829">
    <property type="term" value="F:lyase activity"/>
    <property type="evidence" value="ECO:0007669"/>
    <property type="project" value="UniProtKB-KW"/>
</dbReference>
<organism evidence="13 14">
    <name type="scientific">Algoriphagus ratkowskyi</name>
    <dbReference type="NCBI Taxonomy" id="57028"/>
    <lineage>
        <taxon>Bacteria</taxon>
        <taxon>Pseudomonadati</taxon>
        <taxon>Bacteroidota</taxon>
        <taxon>Cytophagia</taxon>
        <taxon>Cytophagales</taxon>
        <taxon>Cyclobacteriaceae</taxon>
        <taxon>Algoriphagus</taxon>
    </lineage>
</organism>
<dbReference type="Proteomes" id="UP000249115">
    <property type="component" value="Unassembled WGS sequence"/>
</dbReference>
<reference evidence="13 14" key="1">
    <citation type="submission" date="2018-06" db="EMBL/GenBank/DDBJ databases">
        <title>Genomic Encyclopedia of Archaeal and Bacterial Type Strains, Phase II (KMG-II): from individual species to whole genera.</title>
        <authorList>
            <person name="Goeker M."/>
        </authorList>
    </citation>
    <scope>NUCLEOTIDE SEQUENCE [LARGE SCALE GENOMIC DNA]</scope>
    <source>
        <strain evidence="13 14">DSM 22686</strain>
    </source>
</reference>
<dbReference type="InterPro" id="IPR001544">
    <property type="entry name" value="Aminotrans_IV"/>
</dbReference>
<comment type="similarity">
    <text evidence="5 11">Belongs to the class-IV pyridoxal-phosphate-dependent aminotransferase family.</text>
</comment>
<dbReference type="InterPro" id="IPR050571">
    <property type="entry name" value="Class-IV_PLP-Dep_Aminotrnsfr"/>
</dbReference>
<comment type="pathway">
    <text evidence="3">Amino-acid biosynthesis; L-valine biosynthesis; L-valine from pyruvate: step 4/4.</text>
</comment>
<dbReference type="InterPro" id="IPR043132">
    <property type="entry name" value="BCAT-like_C"/>
</dbReference>
<evidence type="ECO:0000256" key="11">
    <source>
        <dbReference type="RuleBase" id="RU004106"/>
    </source>
</evidence>
<gene>
    <name evidence="13" type="ORF">LV84_02203</name>
</gene>
<evidence type="ECO:0000256" key="9">
    <source>
        <dbReference type="ARBA" id="ARBA00048798"/>
    </source>
</evidence>
<dbReference type="Pfam" id="PF01063">
    <property type="entry name" value="Aminotran_4"/>
    <property type="match status" value="1"/>
</dbReference>
<dbReference type="Gene3D" id="3.20.10.10">
    <property type="entry name" value="D-amino Acid Aminotransferase, subunit A, domain 2"/>
    <property type="match status" value="1"/>
</dbReference>
<protein>
    <recommendedName>
        <fullName evidence="6">branched-chain-amino-acid transaminase</fullName>
        <ecNumber evidence="6">2.6.1.42</ecNumber>
    </recommendedName>
</protein>